<comment type="similarity">
    <text evidence="3">Belongs to the DapA family.</text>
</comment>
<dbReference type="Gene3D" id="3.20.20.70">
    <property type="entry name" value="Aldolase class I"/>
    <property type="match status" value="1"/>
</dbReference>
<evidence type="ECO:0000313" key="8">
    <source>
        <dbReference type="Proteomes" id="UP000676409"/>
    </source>
</evidence>
<dbReference type="Proteomes" id="UP000676409">
    <property type="component" value="Chromosome"/>
</dbReference>
<dbReference type="KEGG" id="caul:KCG34_16825"/>
<dbReference type="RefSeq" id="WP_211936784.1">
    <property type="nucleotide sequence ID" value="NZ_CP073078.1"/>
</dbReference>
<evidence type="ECO:0000256" key="4">
    <source>
        <dbReference type="PIRSR" id="PIRSR001365-1"/>
    </source>
</evidence>
<feature type="binding site" evidence="5">
    <location>
        <position position="229"/>
    </location>
    <ligand>
        <name>pyruvate</name>
        <dbReference type="ChEBI" id="CHEBI:15361"/>
    </ligand>
</feature>
<accession>A0A975IUY0</accession>
<dbReference type="GO" id="GO:0008840">
    <property type="term" value="F:4-hydroxy-tetrahydrodipicolinate synthase activity"/>
    <property type="evidence" value="ECO:0007669"/>
    <property type="project" value="TreeGrafter"/>
</dbReference>
<protein>
    <submittedName>
        <fullName evidence="7">Dihydrodipicolinate synthase family protein</fullName>
    </submittedName>
</protein>
<dbReference type="InterPro" id="IPR002220">
    <property type="entry name" value="DapA-like"/>
</dbReference>
<dbReference type="EMBL" id="CP073078">
    <property type="protein sequence ID" value="QUD86731.1"/>
    <property type="molecule type" value="Genomic_DNA"/>
</dbReference>
<keyword evidence="6" id="KW-0732">Signal</keyword>
<feature type="chain" id="PRO_5038007437" evidence="6">
    <location>
        <begin position="22"/>
        <end position="319"/>
    </location>
</feature>
<dbReference type="PANTHER" id="PTHR12128">
    <property type="entry name" value="DIHYDRODIPICOLINATE SYNTHASE"/>
    <property type="match status" value="1"/>
</dbReference>
<organism evidence="7 8">
    <name type="scientific">Phenylobacterium montanum</name>
    <dbReference type="NCBI Taxonomy" id="2823693"/>
    <lineage>
        <taxon>Bacteria</taxon>
        <taxon>Pseudomonadati</taxon>
        <taxon>Pseudomonadota</taxon>
        <taxon>Alphaproteobacteria</taxon>
        <taxon>Caulobacterales</taxon>
        <taxon>Caulobacteraceae</taxon>
        <taxon>Phenylobacterium</taxon>
    </lineage>
</organism>
<dbReference type="InterPro" id="IPR020625">
    <property type="entry name" value="Schiff_base-form_aldolases_AS"/>
</dbReference>
<dbReference type="SMART" id="SM01130">
    <property type="entry name" value="DHDPS"/>
    <property type="match status" value="1"/>
</dbReference>
<evidence type="ECO:0000256" key="5">
    <source>
        <dbReference type="PIRSR" id="PIRSR001365-2"/>
    </source>
</evidence>
<evidence type="ECO:0000313" key="7">
    <source>
        <dbReference type="EMBL" id="QUD86731.1"/>
    </source>
</evidence>
<dbReference type="PIRSF" id="PIRSF001365">
    <property type="entry name" value="DHDPS"/>
    <property type="match status" value="1"/>
</dbReference>
<evidence type="ECO:0000256" key="1">
    <source>
        <dbReference type="ARBA" id="ARBA00023239"/>
    </source>
</evidence>
<reference evidence="7" key="1">
    <citation type="submission" date="2021-04" db="EMBL/GenBank/DDBJ databases">
        <title>The complete genome sequence of Caulobacter sp. S6.</title>
        <authorList>
            <person name="Tang Y."/>
            <person name="Ouyang W."/>
            <person name="Liu Q."/>
            <person name="Huang B."/>
            <person name="Guo Z."/>
            <person name="Lei P."/>
        </authorList>
    </citation>
    <scope>NUCLEOTIDE SEQUENCE</scope>
    <source>
        <strain evidence="7">S6</strain>
    </source>
</reference>
<dbReference type="CDD" id="cd00408">
    <property type="entry name" value="DHDPS-like"/>
    <property type="match status" value="1"/>
</dbReference>
<dbReference type="AlphaFoldDB" id="A0A975IUY0"/>
<gene>
    <name evidence="7" type="ORF">KCG34_16825</name>
</gene>
<evidence type="ECO:0000256" key="3">
    <source>
        <dbReference type="PIRNR" id="PIRNR001365"/>
    </source>
</evidence>
<dbReference type="PROSITE" id="PS00666">
    <property type="entry name" value="DHDPS_2"/>
    <property type="match status" value="1"/>
</dbReference>
<feature type="active site" description="Schiff-base intermediate with substrate" evidence="4">
    <location>
        <position position="161"/>
    </location>
</feature>
<keyword evidence="1 3" id="KW-0456">Lyase</keyword>
<sequence>MSLAAGAAAVAALAGAGTAAAARDFGSPVKTLFWTAAITPCDKNLKFDPGAFRDVLAWFKHQGADGIVVLGTSGEYPSFSVAERKLIAETALKDKLGMNIIVGPGTPNFPETLELAQHAQDHGADGLLVIPPFYYPDPPTEGLVRYYSMLFDQVRIPINLYHIPGNSHVKISHDLIRALMHYPNLAGIKDSTGDPAGYAAFVAAFPELNMRSGTGNNLEIALEHGMGAILMEGNVFTKQCADVFTAYRAKQDYKPALARLRAAEASMREAGIYSFGPMKYALSVQMGAPQFYQRPPHADATDQQKTMLRAALDQMKNLA</sequence>
<evidence type="ECO:0000256" key="6">
    <source>
        <dbReference type="SAM" id="SignalP"/>
    </source>
</evidence>
<dbReference type="PRINTS" id="PR00146">
    <property type="entry name" value="DHPICSNTHASE"/>
</dbReference>
<name>A0A975IUY0_9CAUL</name>
<proteinExistence type="inferred from homology"/>
<dbReference type="SUPFAM" id="SSF51569">
    <property type="entry name" value="Aldolase"/>
    <property type="match status" value="1"/>
</dbReference>
<keyword evidence="2" id="KW-0704">Schiff base</keyword>
<dbReference type="Pfam" id="PF00701">
    <property type="entry name" value="DHDPS"/>
    <property type="match status" value="1"/>
</dbReference>
<evidence type="ECO:0000256" key="2">
    <source>
        <dbReference type="ARBA" id="ARBA00023270"/>
    </source>
</evidence>
<feature type="signal peptide" evidence="6">
    <location>
        <begin position="1"/>
        <end position="21"/>
    </location>
</feature>
<feature type="active site" description="Schiff-base intermediate with substrate" evidence="4">
    <location>
        <position position="189"/>
    </location>
</feature>
<dbReference type="InterPro" id="IPR013785">
    <property type="entry name" value="Aldolase_TIM"/>
</dbReference>
<dbReference type="PANTHER" id="PTHR12128:SF67">
    <property type="entry name" value="BLR3884 PROTEIN"/>
    <property type="match status" value="1"/>
</dbReference>
<keyword evidence="8" id="KW-1185">Reference proteome</keyword>